<evidence type="ECO:0000313" key="6">
    <source>
        <dbReference type="Proteomes" id="UP000631114"/>
    </source>
</evidence>
<reference evidence="5 6" key="1">
    <citation type="submission" date="2020-10" db="EMBL/GenBank/DDBJ databases">
        <title>The Coptis chinensis genome and diversification of protoberbering-type alkaloids.</title>
        <authorList>
            <person name="Wang B."/>
            <person name="Shu S."/>
            <person name="Song C."/>
            <person name="Liu Y."/>
        </authorList>
    </citation>
    <scope>NUCLEOTIDE SEQUENCE [LARGE SCALE GENOMIC DNA]</scope>
    <source>
        <strain evidence="5">HL-2020</strain>
        <tissue evidence="5">Leaf</tissue>
    </source>
</reference>
<keyword evidence="2 4" id="KW-1133">Transmembrane helix</keyword>
<protein>
    <submittedName>
        <fullName evidence="5">Uncharacterized protein</fullName>
    </submittedName>
</protein>
<keyword evidence="6" id="KW-1185">Reference proteome</keyword>
<proteinExistence type="predicted"/>
<accession>A0A835HX91</accession>
<name>A0A835HX91_9MAGN</name>
<keyword evidence="3 4" id="KW-0472">Membrane</keyword>
<evidence type="ECO:0000256" key="3">
    <source>
        <dbReference type="ARBA" id="ARBA00023136"/>
    </source>
</evidence>
<dbReference type="EMBL" id="JADFTS010000005">
    <property type="protein sequence ID" value="KAF9606869.1"/>
    <property type="molecule type" value="Genomic_DNA"/>
</dbReference>
<evidence type="ECO:0000313" key="5">
    <source>
        <dbReference type="EMBL" id="KAF9606869.1"/>
    </source>
</evidence>
<dbReference type="GO" id="GO:0022857">
    <property type="term" value="F:transmembrane transporter activity"/>
    <property type="evidence" value="ECO:0007669"/>
    <property type="project" value="InterPro"/>
</dbReference>
<organism evidence="5 6">
    <name type="scientific">Coptis chinensis</name>
    <dbReference type="NCBI Taxonomy" id="261450"/>
    <lineage>
        <taxon>Eukaryota</taxon>
        <taxon>Viridiplantae</taxon>
        <taxon>Streptophyta</taxon>
        <taxon>Embryophyta</taxon>
        <taxon>Tracheophyta</taxon>
        <taxon>Spermatophyta</taxon>
        <taxon>Magnoliopsida</taxon>
        <taxon>Ranunculales</taxon>
        <taxon>Ranunculaceae</taxon>
        <taxon>Coptidoideae</taxon>
        <taxon>Coptis</taxon>
    </lineage>
</organism>
<gene>
    <name evidence="5" type="ORF">IFM89_029468</name>
</gene>
<keyword evidence="1 4" id="KW-0812">Transmembrane</keyword>
<dbReference type="AlphaFoldDB" id="A0A835HX91"/>
<dbReference type="GO" id="GO:0016020">
    <property type="term" value="C:membrane"/>
    <property type="evidence" value="ECO:0007669"/>
    <property type="project" value="InterPro"/>
</dbReference>
<feature type="transmembrane region" description="Helical" evidence="4">
    <location>
        <begin position="12"/>
        <end position="31"/>
    </location>
</feature>
<evidence type="ECO:0000256" key="4">
    <source>
        <dbReference type="SAM" id="Phobius"/>
    </source>
</evidence>
<dbReference type="PANTHER" id="PTHR31218">
    <property type="entry name" value="WAT1-RELATED PROTEIN"/>
    <property type="match status" value="1"/>
</dbReference>
<dbReference type="OrthoDB" id="691821at2759"/>
<comment type="caution">
    <text evidence="5">The sequence shown here is derived from an EMBL/GenBank/DDBJ whole genome shotgun (WGS) entry which is preliminary data.</text>
</comment>
<sequence>MMESISMRHLYEVAKVFGSVLCISGALLVAFNESPPVKFMIWYSTAHKEDSSLNSSAIDFNSKLDWIKGPLTMLLANTAWSMWLIMQVSLVALRNATIKLACCGPLLKIYPAKICLTKDDVSLAAFYQLFGPLVLIEIFHHGNLVGIFNSHRFRTV</sequence>
<evidence type="ECO:0000256" key="2">
    <source>
        <dbReference type="ARBA" id="ARBA00022989"/>
    </source>
</evidence>
<dbReference type="InterPro" id="IPR030184">
    <property type="entry name" value="WAT1-related"/>
</dbReference>
<dbReference type="Proteomes" id="UP000631114">
    <property type="component" value="Unassembled WGS sequence"/>
</dbReference>
<feature type="transmembrane region" description="Helical" evidence="4">
    <location>
        <begin position="71"/>
        <end position="93"/>
    </location>
</feature>
<evidence type="ECO:0000256" key="1">
    <source>
        <dbReference type="ARBA" id="ARBA00022692"/>
    </source>
</evidence>